<organism evidence="3 4">
    <name type="scientific">Azospirillum brasilense</name>
    <dbReference type="NCBI Taxonomy" id="192"/>
    <lineage>
        <taxon>Bacteria</taxon>
        <taxon>Pseudomonadati</taxon>
        <taxon>Pseudomonadota</taxon>
        <taxon>Alphaproteobacteria</taxon>
        <taxon>Rhodospirillales</taxon>
        <taxon>Azospirillaceae</taxon>
        <taxon>Azospirillum</taxon>
    </lineage>
</organism>
<dbReference type="InterPro" id="IPR037914">
    <property type="entry name" value="SpoVT-AbrB_sf"/>
</dbReference>
<dbReference type="PROSITE" id="PS51740">
    <property type="entry name" value="SPOVT_ABRB"/>
    <property type="match status" value="1"/>
</dbReference>
<protein>
    <submittedName>
        <fullName evidence="3">AbrB family looped-hinge helix DNA binding protein</fullName>
    </submittedName>
</protein>
<dbReference type="InterPro" id="IPR007159">
    <property type="entry name" value="SpoVT-AbrB_dom"/>
</dbReference>
<dbReference type="EMBL" id="VITF01000007">
    <property type="protein sequence ID" value="TWA67286.1"/>
    <property type="molecule type" value="Genomic_DNA"/>
</dbReference>
<dbReference type="SMART" id="SM00966">
    <property type="entry name" value="SpoVT_AbrB"/>
    <property type="match status" value="1"/>
</dbReference>
<comment type="caution">
    <text evidence="3">The sequence shown here is derived from an EMBL/GenBank/DDBJ whole genome shotgun (WGS) entry which is preliminary data.</text>
</comment>
<sequence length="78" mass="8453">MHISRLAADNRALIPEDVRDALGLKEGDPILFSVKDGQAVIRKVSLKAPSVDTAYLKSLEGGLSEWGSPEDDEAFDDL</sequence>
<dbReference type="SUPFAM" id="SSF89447">
    <property type="entry name" value="AbrB/MazE/MraZ-like"/>
    <property type="match status" value="1"/>
</dbReference>
<keyword evidence="1" id="KW-0238">DNA-binding</keyword>
<feature type="domain" description="SpoVT-AbrB" evidence="2">
    <location>
        <begin position="1"/>
        <end position="46"/>
    </location>
</feature>
<dbReference type="AlphaFoldDB" id="A0A560B3S9"/>
<dbReference type="Gene3D" id="2.10.260.10">
    <property type="match status" value="1"/>
</dbReference>
<gene>
    <name evidence="3" type="ORF">FBZ82_107262</name>
</gene>
<accession>A0A560B3S9</accession>
<evidence type="ECO:0000259" key="2">
    <source>
        <dbReference type="PROSITE" id="PS51740"/>
    </source>
</evidence>
<name>A0A560B3S9_AZOBR</name>
<dbReference type="GO" id="GO:0003677">
    <property type="term" value="F:DNA binding"/>
    <property type="evidence" value="ECO:0007669"/>
    <property type="project" value="UniProtKB-UniRule"/>
</dbReference>
<evidence type="ECO:0000313" key="3">
    <source>
        <dbReference type="EMBL" id="TWA67286.1"/>
    </source>
</evidence>
<reference evidence="3 4" key="1">
    <citation type="submission" date="2019-06" db="EMBL/GenBank/DDBJ databases">
        <title>Genomic Encyclopedia of Type Strains, Phase IV (KMG-V): Genome sequencing to study the core and pangenomes of soil and plant-associated prokaryotes.</title>
        <authorList>
            <person name="Whitman W."/>
        </authorList>
    </citation>
    <scope>NUCLEOTIDE SEQUENCE [LARGE SCALE GENOMIC DNA]</scope>
    <source>
        <strain evidence="3 4">BR 11796</strain>
    </source>
</reference>
<dbReference type="Proteomes" id="UP000316083">
    <property type="component" value="Unassembled WGS sequence"/>
</dbReference>
<dbReference type="Pfam" id="PF04014">
    <property type="entry name" value="MazE_antitoxin"/>
    <property type="match status" value="1"/>
</dbReference>
<dbReference type="NCBIfam" id="TIGR01439">
    <property type="entry name" value="lp_hng_hel_AbrB"/>
    <property type="match status" value="1"/>
</dbReference>
<proteinExistence type="predicted"/>
<evidence type="ECO:0000256" key="1">
    <source>
        <dbReference type="PROSITE-ProRule" id="PRU01076"/>
    </source>
</evidence>
<evidence type="ECO:0000313" key="4">
    <source>
        <dbReference type="Proteomes" id="UP000316083"/>
    </source>
</evidence>